<protein>
    <submittedName>
        <fullName evidence="4">RNA polymerase sigma factor SigJ</fullName>
    </submittedName>
</protein>
<dbReference type="InterPro" id="IPR014284">
    <property type="entry name" value="RNA_pol_sigma-70_dom"/>
</dbReference>
<dbReference type="Pfam" id="PF08281">
    <property type="entry name" value="Sigma70_r4_2"/>
    <property type="match status" value="1"/>
</dbReference>
<organism evidence="4 5">
    <name type="scientific">Elstera cyanobacteriorum</name>
    <dbReference type="NCBI Taxonomy" id="2022747"/>
    <lineage>
        <taxon>Bacteria</taxon>
        <taxon>Pseudomonadati</taxon>
        <taxon>Pseudomonadota</taxon>
        <taxon>Alphaproteobacteria</taxon>
        <taxon>Rhodospirillales</taxon>
        <taxon>Rhodospirillaceae</taxon>
        <taxon>Elstera</taxon>
    </lineage>
</organism>
<keyword evidence="5" id="KW-1185">Reference proteome</keyword>
<dbReference type="InterPro" id="IPR013324">
    <property type="entry name" value="RNA_pol_sigma_r3/r4-like"/>
</dbReference>
<dbReference type="NCBIfam" id="TIGR02937">
    <property type="entry name" value="sigma70-ECF"/>
    <property type="match status" value="1"/>
</dbReference>
<dbReference type="Gene3D" id="1.10.10.10">
    <property type="entry name" value="Winged helix-like DNA-binding domain superfamily/Winged helix DNA-binding domain"/>
    <property type="match status" value="1"/>
</dbReference>
<evidence type="ECO:0000313" key="4">
    <source>
        <dbReference type="EMBL" id="OYQ17888.1"/>
    </source>
</evidence>
<dbReference type="Gene3D" id="1.10.1740.10">
    <property type="match status" value="1"/>
</dbReference>
<reference evidence="4 5" key="1">
    <citation type="submission" date="2017-07" db="EMBL/GenBank/DDBJ databases">
        <title>Elstera cyanobacteriorum sp. nov., a novel bacterium isolated from cyanobacterial aggregates in a eutrophic lake.</title>
        <authorList>
            <person name="Cai H."/>
        </authorList>
    </citation>
    <scope>NUCLEOTIDE SEQUENCE [LARGE SCALE GENOMIC DNA]</scope>
    <source>
        <strain evidence="4 5">TH019</strain>
    </source>
</reference>
<sequence length="287" mass="31771">MSTARAAAQFEAHRPFLKRLAARLLGSRADADDVVQDAYLRWHRVAAAQTVETPRAYLVRIVTRLCLDRMRALRRQRLAYDGPWLPEPELEPEQDLTLTLLLALERLSPLERAAFLLHDVFGTPFADLAVILKRSEAACRQLAARARAHIQAAQPRYPVDAREAEAITEAFFKASHLGDMAALTQLLAADAVLLADGGGVRLAVRNPILGRDKVARFFAGLARKRGPSAPNRPHLGPINGLPGYVTLESDGLPQSTAFKIENGQIAAIYIVRNPHKLRMMKFLPLSR</sequence>
<dbReference type="Pfam" id="PF04542">
    <property type="entry name" value="Sigma70_r2"/>
    <property type="match status" value="1"/>
</dbReference>
<dbReference type="InterPro" id="IPR052704">
    <property type="entry name" value="ECF_Sigma-70_Domain"/>
</dbReference>
<dbReference type="AlphaFoldDB" id="A0A255XLR0"/>
<name>A0A255XLR0_9PROT</name>
<dbReference type="SUPFAM" id="SSF88946">
    <property type="entry name" value="Sigma2 domain of RNA polymerase sigma factors"/>
    <property type="match status" value="1"/>
</dbReference>
<comment type="subunit">
    <text evidence="1">Interacts transiently with the RNA polymerase catalytic core formed by RpoA, RpoB, RpoC and RpoZ (2 alpha, 1 beta, 1 beta' and 1 omega subunit) to form the RNA polymerase holoenzyme that can initiate transcription.</text>
</comment>
<evidence type="ECO:0000259" key="2">
    <source>
        <dbReference type="Pfam" id="PF04542"/>
    </source>
</evidence>
<evidence type="ECO:0000313" key="5">
    <source>
        <dbReference type="Proteomes" id="UP000216361"/>
    </source>
</evidence>
<evidence type="ECO:0000256" key="1">
    <source>
        <dbReference type="ARBA" id="ARBA00011344"/>
    </source>
</evidence>
<dbReference type="Gene3D" id="3.10.450.50">
    <property type="match status" value="1"/>
</dbReference>
<dbReference type="GO" id="GO:0016987">
    <property type="term" value="F:sigma factor activity"/>
    <property type="evidence" value="ECO:0007669"/>
    <property type="project" value="InterPro"/>
</dbReference>
<feature type="domain" description="RNA polymerase sigma factor 70 region 4 type 2" evidence="3">
    <location>
        <begin position="100"/>
        <end position="150"/>
    </location>
</feature>
<dbReference type="EMBL" id="NOXS01000033">
    <property type="protein sequence ID" value="OYQ17888.1"/>
    <property type="molecule type" value="Genomic_DNA"/>
</dbReference>
<dbReference type="InterPro" id="IPR013249">
    <property type="entry name" value="RNA_pol_sigma70_r4_t2"/>
</dbReference>
<dbReference type="OrthoDB" id="9794372at2"/>
<accession>A0A255XLR0</accession>
<dbReference type="InterPro" id="IPR032710">
    <property type="entry name" value="NTF2-like_dom_sf"/>
</dbReference>
<dbReference type="Proteomes" id="UP000216361">
    <property type="component" value="Unassembled WGS sequence"/>
</dbReference>
<dbReference type="GO" id="GO:0006352">
    <property type="term" value="P:DNA-templated transcription initiation"/>
    <property type="evidence" value="ECO:0007669"/>
    <property type="project" value="InterPro"/>
</dbReference>
<dbReference type="RefSeq" id="WP_094409450.1">
    <property type="nucleotide sequence ID" value="NZ_BMJZ01000002.1"/>
</dbReference>
<dbReference type="NCBIfam" id="NF007214">
    <property type="entry name" value="PRK09636.1"/>
    <property type="match status" value="1"/>
</dbReference>
<dbReference type="InterPro" id="IPR036388">
    <property type="entry name" value="WH-like_DNA-bd_sf"/>
</dbReference>
<feature type="domain" description="RNA polymerase sigma-70 region 2" evidence="2">
    <location>
        <begin position="10"/>
        <end position="75"/>
    </location>
</feature>
<dbReference type="PANTHER" id="PTHR30173:SF43">
    <property type="entry name" value="ECF RNA POLYMERASE SIGMA FACTOR SIGI-RELATED"/>
    <property type="match status" value="1"/>
</dbReference>
<dbReference type="PANTHER" id="PTHR30173">
    <property type="entry name" value="SIGMA 19 FACTOR"/>
    <property type="match status" value="1"/>
</dbReference>
<proteinExistence type="predicted"/>
<dbReference type="SUPFAM" id="SSF54427">
    <property type="entry name" value="NTF2-like"/>
    <property type="match status" value="1"/>
</dbReference>
<evidence type="ECO:0000259" key="3">
    <source>
        <dbReference type="Pfam" id="PF08281"/>
    </source>
</evidence>
<gene>
    <name evidence="4" type="ORF">CHR90_13010</name>
</gene>
<dbReference type="InterPro" id="IPR007627">
    <property type="entry name" value="RNA_pol_sigma70_r2"/>
</dbReference>
<dbReference type="SUPFAM" id="SSF88659">
    <property type="entry name" value="Sigma3 and sigma4 domains of RNA polymerase sigma factors"/>
    <property type="match status" value="1"/>
</dbReference>
<dbReference type="GO" id="GO:0003677">
    <property type="term" value="F:DNA binding"/>
    <property type="evidence" value="ECO:0007669"/>
    <property type="project" value="InterPro"/>
</dbReference>
<comment type="caution">
    <text evidence="4">The sequence shown here is derived from an EMBL/GenBank/DDBJ whole genome shotgun (WGS) entry which is preliminary data.</text>
</comment>
<dbReference type="InterPro" id="IPR013325">
    <property type="entry name" value="RNA_pol_sigma_r2"/>
</dbReference>